<name>A0ABP9QUA9_9PSEU</name>
<evidence type="ECO:0000313" key="4">
    <source>
        <dbReference type="Proteomes" id="UP001500192"/>
    </source>
</evidence>
<dbReference type="Proteomes" id="UP001500192">
    <property type="component" value="Unassembled WGS sequence"/>
</dbReference>
<organism evidence="3 4">
    <name type="scientific">Amycolatopsis dongchuanensis</name>
    <dbReference type="NCBI Taxonomy" id="1070866"/>
    <lineage>
        <taxon>Bacteria</taxon>
        <taxon>Bacillati</taxon>
        <taxon>Actinomycetota</taxon>
        <taxon>Actinomycetes</taxon>
        <taxon>Pseudonocardiales</taxon>
        <taxon>Pseudonocardiaceae</taxon>
        <taxon>Amycolatopsis</taxon>
    </lineage>
</organism>
<gene>
    <name evidence="3" type="ORF">GCM10023214_41640</name>
</gene>
<dbReference type="EMBL" id="BAABIB010000078">
    <property type="protein sequence ID" value="GAA5167449.1"/>
    <property type="molecule type" value="Genomic_DNA"/>
</dbReference>
<feature type="region of interest" description="Disordered" evidence="1">
    <location>
        <begin position="21"/>
        <end position="45"/>
    </location>
</feature>
<feature type="signal peptide" evidence="2">
    <location>
        <begin position="1"/>
        <end position="24"/>
    </location>
</feature>
<evidence type="ECO:0000256" key="2">
    <source>
        <dbReference type="SAM" id="SignalP"/>
    </source>
</evidence>
<keyword evidence="4" id="KW-1185">Reference proteome</keyword>
<evidence type="ECO:0000256" key="1">
    <source>
        <dbReference type="SAM" id="MobiDB-lite"/>
    </source>
</evidence>
<keyword evidence="2" id="KW-0732">Signal</keyword>
<sequence length="225" mass="22460">MLRRIAATALLLLPLAACSAPAPAAPQPSAPPPPPPASSSQAPDAAPVVRAMLTAQDAATLGFTSDTQPRAVSGPGLQLVGSCRDKLPSDAEIIQEQAKDWYTGDPLSVAVNLHQQTAQYPDGKAAQAVAELLAAGGCTAGTGSPTGTKQPQLAAAPGVDAQAAVCSEYEGPFAERNCVVVVAHGTLVTSAALDVQGNAAGEAKRKADAVFGKLGPLLAAAVTRA</sequence>
<evidence type="ECO:0008006" key="5">
    <source>
        <dbReference type="Google" id="ProtNLM"/>
    </source>
</evidence>
<reference evidence="4" key="1">
    <citation type="journal article" date="2019" name="Int. J. Syst. Evol. Microbiol.">
        <title>The Global Catalogue of Microorganisms (GCM) 10K type strain sequencing project: providing services to taxonomists for standard genome sequencing and annotation.</title>
        <authorList>
            <consortium name="The Broad Institute Genomics Platform"/>
            <consortium name="The Broad Institute Genome Sequencing Center for Infectious Disease"/>
            <person name="Wu L."/>
            <person name="Ma J."/>
        </authorList>
    </citation>
    <scope>NUCLEOTIDE SEQUENCE [LARGE SCALE GENOMIC DNA]</scope>
    <source>
        <strain evidence="4">JCM 18054</strain>
    </source>
</reference>
<accession>A0ABP9QUA9</accession>
<evidence type="ECO:0000313" key="3">
    <source>
        <dbReference type="EMBL" id="GAA5167449.1"/>
    </source>
</evidence>
<comment type="caution">
    <text evidence="3">The sequence shown here is derived from an EMBL/GenBank/DDBJ whole genome shotgun (WGS) entry which is preliminary data.</text>
</comment>
<proteinExistence type="predicted"/>
<protein>
    <recommendedName>
        <fullName evidence="5">PknH-like extracellular domain-containing protein</fullName>
    </recommendedName>
</protein>
<feature type="chain" id="PRO_5046066170" description="PknH-like extracellular domain-containing protein" evidence="2">
    <location>
        <begin position="25"/>
        <end position="225"/>
    </location>
</feature>
<feature type="compositionally biased region" description="Pro residues" evidence="1">
    <location>
        <begin position="23"/>
        <end position="37"/>
    </location>
</feature>
<dbReference type="RefSeq" id="WP_346054638.1">
    <property type="nucleotide sequence ID" value="NZ_BAABIB010000078.1"/>
</dbReference>